<comment type="caution">
    <text evidence="2">The sequence shown here is derived from an EMBL/GenBank/DDBJ whole genome shotgun (WGS) entry which is preliminary data.</text>
</comment>
<dbReference type="Pfam" id="PF09578">
    <property type="entry name" value="Spore_YabQ"/>
    <property type="match status" value="1"/>
</dbReference>
<dbReference type="InterPro" id="IPR019074">
    <property type="entry name" value="YabQ"/>
</dbReference>
<reference evidence="2 3" key="1">
    <citation type="journal article" date="2019" name="Indoor Air">
        <title>Impacts of indoor surface finishes on bacterial viability.</title>
        <authorList>
            <person name="Hu J."/>
            <person name="Maamar S.B."/>
            <person name="Glawe A.J."/>
            <person name="Gottel N."/>
            <person name="Gilbert J.A."/>
            <person name="Hartmann E.M."/>
        </authorList>
    </citation>
    <scope>NUCLEOTIDE SEQUENCE [LARGE SCALE GENOMIC DNA]</scope>
    <source>
        <strain evidence="2 3">AF060A6</strain>
    </source>
</reference>
<keyword evidence="1" id="KW-0472">Membrane</keyword>
<dbReference type="NCBIfam" id="TIGR02893">
    <property type="entry name" value="spore_yabQ"/>
    <property type="match status" value="1"/>
</dbReference>
<protein>
    <submittedName>
        <fullName evidence="2">Spore cortex biosynthesis protein YabQ</fullName>
    </submittedName>
</protein>
<name>A0A4V3V7P2_9BACI</name>
<keyword evidence="1" id="KW-0812">Transmembrane</keyword>
<feature type="transmembrane region" description="Helical" evidence="1">
    <location>
        <begin position="68"/>
        <end position="86"/>
    </location>
</feature>
<organism evidence="2 3">
    <name type="scientific">Bacillus timonensis</name>
    <dbReference type="NCBI Taxonomy" id="1033734"/>
    <lineage>
        <taxon>Bacteria</taxon>
        <taxon>Bacillati</taxon>
        <taxon>Bacillota</taxon>
        <taxon>Bacilli</taxon>
        <taxon>Bacillales</taxon>
        <taxon>Bacillaceae</taxon>
        <taxon>Bacillus</taxon>
    </lineage>
</organism>
<keyword evidence="3" id="KW-1185">Reference proteome</keyword>
<feature type="transmembrane region" description="Helical" evidence="1">
    <location>
        <begin position="6"/>
        <end position="27"/>
    </location>
</feature>
<keyword evidence="1" id="KW-1133">Transmembrane helix</keyword>
<evidence type="ECO:0000313" key="3">
    <source>
        <dbReference type="Proteomes" id="UP000306477"/>
    </source>
</evidence>
<dbReference type="Proteomes" id="UP000306477">
    <property type="component" value="Unassembled WGS sequence"/>
</dbReference>
<dbReference type="OrthoDB" id="1653819at2"/>
<evidence type="ECO:0000313" key="2">
    <source>
        <dbReference type="EMBL" id="THE11473.1"/>
    </source>
</evidence>
<dbReference type="RefSeq" id="WP_136380369.1">
    <property type="nucleotide sequence ID" value="NZ_SLUB01000028.1"/>
</dbReference>
<gene>
    <name evidence="2" type="primary">yabQ</name>
    <name evidence="2" type="ORF">E1I69_14910</name>
</gene>
<dbReference type="STRING" id="1033734.GCA_000285535_04560"/>
<evidence type="ECO:0000256" key="1">
    <source>
        <dbReference type="SAM" id="Phobius"/>
    </source>
</evidence>
<dbReference type="EMBL" id="SLUB01000028">
    <property type="protein sequence ID" value="THE11473.1"/>
    <property type="molecule type" value="Genomic_DNA"/>
</dbReference>
<proteinExistence type="predicted"/>
<feature type="transmembrane region" description="Helical" evidence="1">
    <location>
        <begin position="39"/>
        <end position="62"/>
    </location>
</feature>
<dbReference type="AlphaFoldDB" id="A0A4V3V7P2"/>
<sequence>MTLTTQFYTLLAMICMGGWLGASLDTYQRFLKRSRRKYFFVFINDILFWVVQGLLFFYTLLVVNEGELRFYVFIAILCGFAAYQSLLKAMYMRILEHIIQAIIRLYEFLLKTGEFLIIRPIKMLYQLIIVILLGIFNVLLVFGRLLLKICWMIIKICFAPVKWIGIMIWRLLPSTFTNNVEKIFQKCAGFLKKVENIKPILIKWWKKIRKQ</sequence>
<accession>A0A4V3V7P2</accession>
<feature type="transmembrane region" description="Helical" evidence="1">
    <location>
        <begin position="124"/>
        <end position="142"/>
    </location>
</feature>